<gene>
    <name evidence="2" type="ORF">QRD43_02270</name>
</gene>
<dbReference type="Pfam" id="PF12679">
    <property type="entry name" value="ABC2_membrane_2"/>
    <property type="match status" value="1"/>
</dbReference>
<feature type="transmembrane region" description="Helical" evidence="1">
    <location>
        <begin position="385"/>
        <end position="404"/>
    </location>
</feature>
<evidence type="ECO:0000256" key="1">
    <source>
        <dbReference type="SAM" id="Phobius"/>
    </source>
</evidence>
<keyword evidence="1" id="KW-1133">Transmembrane helix</keyword>
<dbReference type="EMBL" id="JASVDS010000001">
    <property type="protein sequence ID" value="MDL5030717.1"/>
    <property type="molecule type" value="Genomic_DNA"/>
</dbReference>
<proteinExistence type="predicted"/>
<feature type="transmembrane region" description="Helical" evidence="1">
    <location>
        <begin position="303"/>
        <end position="322"/>
    </location>
</feature>
<organism evidence="2 3">
    <name type="scientific">Roseateles subflavus</name>
    <dbReference type="NCBI Taxonomy" id="3053353"/>
    <lineage>
        <taxon>Bacteria</taxon>
        <taxon>Pseudomonadati</taxon>
        <taxon>Pseudomonadota</taxon>
        <taxon>Betaproteobacteria</taxon>
        <taxon>Burkholderiales</taxon>
        <taxon>Sphaerotilaceae</taxon>
        <taxon>Roseateles</taxon>
    </lineage>
</organism>
<feature type="transmembrane region" description="Helical" evidence="1">
    <location>
        <begin position="260"/>
        <end position="283"/>
    </location>
</feature>
<keyword evidence="1" id="KW-0472">Membrane</keyword>
<reference evidence="2 3" key="1">
    <citation type="submission" date="2023-06" db="EMBL/GenBank/DDBJ databases">
        <title>Pelomonas sp. APW6 16S ribosomal RNA gene genome sequencing and assembly.</title>
        <authorList>
            <person name="Woo H."/>
        </authorList>
    </citation>
    <scope>NUCLEOTIDE SEQUENCE [LARGE SCALE GENOMIC DNA]</scope>
    <source>
        <strain evidence="2 3">APW6</strain>
    </source>
</reference>
<dbReference type="RefSeq" id="WP_285980847.1">
    <property type="nucleotide sequence ID" value="NZ_JASVDS010000001.1"/>
</dbReference>
<dbReference type="PANTHER" id="PTHR43471">
    <property type="entry name" value="ABC TRANSPORTER PERMEASE"/>
    <property type="match status" value="1"/>
</dbReference>
<evidence type="ECO:0000313" key="2">
    <source>
        <dbReference type="EMBL" id="MDL5030717.1"/>
    </source>
</evidence>
<feature type="transmembrane region" description="Helical" evidence="1">
    <location>
        <begin position="334"/>
        <end position="351"/>
    </location>
</feature>
<protein>
    <submittedName>
        <fullName evidence="2">ABC transporter permease subunit</fullName>
    </submittedName>
</protein>
<dbReference type="Proteomes" id="UP001238603">
    <property type="component" value="Unassembled WGS sequence"/>
</dbReference>
<keyword evidence="3" id="KW-1185">Reference proteome</keyword>
<feature type="transmembrane region" description="Helical" evidence="1">
    <location>
        <begin position="51"/>
        <end position="73"/>
    </location>
</feature>
<keyword evidence="1" id="KW-0812">Transmembrane</keyword>
<evidence type="ECO:0000313" key="3">
    <source>
        <dbReference type="Proteomes" id="UP001238603"/>
    </source>
</evidence>
<dbReference type="PANTHER" id="PTHR43471:SF3">
    <property type="entry name" value="ABC TRANSPORTER PERMEASE PROTEIN NATB"/>
    <property type="match status" value="1"/>
</dbReference>
<accession>A0ABT7LEK1</accession>
<feature type="transmembrane region" description="Helical" evidence="1">
    <location>
        <begin position="210"/>
        <end position="228"/>
    </location>
</feature>
<sequence>MSLSASPSAPAPKDPSMTSDRLPLSFLAHVRIVLFKELVDAVRDRRTLLRMLVPAVMMGPLMLAALSGLIASLEERAEKRELTVAGLEHAPTLENYLLRQTYTLKTAPADYEQKLRATQLLEPVLVIGKDFEQQLLEGERPTVEVVSDSANQRAQVAVNSVQRLLRGFNQERAGLHLALRGVSPELLQSVDIEERDLASAQARATRITSIVPMFIIMAVLYGALTAALDSTAGERERGSLEPLLMNPASPMALVMGKWGAVALSGIAVAALANLSFLPAQYLIQSDSLQAMFQFGWGEALRCLAVQLPLAAGVGALLMAMAVRTKTFKEAQASATLAMTLISLAPMVGLMNPGGEADWYYWVPGLAQNTLMLQVLKGEALTLAKWMPSVLVCGAMTLAGLLFIARSMRLAVAR</sequence>
<name>A0ABT7LEK1_9BURK</name>
<comment type="caution">
    <text evidence="2">The sequence shown here is derived from an EMBL/GenBank/DDBJ whole genome shotgun (WGS) entry which is preliminary data.</text>
</comment>